<dbReference type="EMBL" id="AP014808">
    <property type="protein sequence ID" value="BAQ56915.1"/>
    <property type="molecule type" value="Genomic_DNA"/>
</dbReference>
<evidence type="ECO:0000259" key="3">
    <source>
        <dbReference type="Pfam" id="PF13514"/>
    </source>
</evidence>
<evidence type="ECO:0000256" key="2">
    <source>
        <dbReference type="SAM" id="Phobius"/>
    </source>
</evidence>
<organism evidence="4 5">
    <name type="scientific">Lactobacillus acetotolerans</name>
    <dbReference type="NCBI Taxonomy" id="1600"/>
    <lineage>
        <taxon>Bacteria</taxon>
        <taxon>Bacillati</taxon>
        <taxon>Bacillota</taxon>
        <taxon>Bacilli</taxon>
        <taxon>Lactobacillales</taxon>
        <taxon>Lactobacillaceae</taxon>
        <taxon>Lactobacillus</taxon>
    </lineage>
</organism>
<evidence type="ECO:0000313" key="5">
    <source>
        <dbReference type="Proteomes" id="UP000035709"/>
    </source>
</evidence>
<feature type="transmembrane region" description="Helical" evidence="2">
    <location>
        <begin position="393"/>
        <end position="410"/>
    </location>
</feature>
<dbReference type="PATRIC" id="fig|1600.4.peg.538"/>
<protein>
    <submittedName>
        <fullName evidence="4">DNA repair ATPase</fullName>
    </submittedName>
</protein>
<dbReference type="SUPFAM" id="SSF52540">
    <property type="entry name" value="P-loop containing nucleoside triphosphate hydrolases"/>
    <property type="match status" value="1"/>
</dbReference>
<accession>A0A0D6A321</accession>
<feature type="coiled-coil region" evidence="1">
    <location>
        <begin position="598"/>
        <end position="660"/>
    </location>
</feature>
<dbReference type="InterPro" id="IPR038734">
    <property type="entry name" value="YhaN_AAA"/>
</dbReference>
<feature type="coiled-coil region" evidence="1">
    <location>
        <begin position="521"/>
        <end position="572"/>
    </location>
</feature>
<gene>
    <name evidence="4" type="ORF">LBAT_0526</name>
</gene>
<keyword evidence="2" id="KW-1133">Transmembrane helix</keyword>
<feature type="domain" description="YhaN AAA" evidence="3">
    <location>
        <begin position="1"/>
        <end position="214"/>
    </location>
</feature>
<proteinExistence type="predicted"/>
<feature type="transmembrane region" description="Helical" evidence="2">
    <location>
        <begin position="416"/>
        <end position="432"/>
    </location>
</feature>
<keyword evidence="5" id="KW-1185">Reference proteome</keyword>
<dbReference type="PANTHER" id="PTHR41259:SF1">
    <property type="entry name" value="DOUBLE-STRAND BREAK REPAIR RAD50 ATPASE, PUTATIVE-RELATED"/>
    <property type="match status" value="1"/>
</dbReference>
<keyword evidence="2" id="KW-0812">Transmembrane</keyword>
<dbReference type="KEGG" id="lae:LBAT_0526"/>
<keyword evidence="2" id="KW-0472">Membrane</keyword>
<dbReference type="Gene3D" id="3.40.50.300">
    <property type="entry name" value="P-loop containing nucleotide triphosphate hydrolases"/>
    <property type="match status" value="2"/>
</dbReference>
<evidence type="ECO:0000313" key="4">
    <source>
        <dbReference type="EMBL" id="BAQ56915.1"/>
    </source>
</evidence>
<dbReference type="RefSeq" id="WP_060459294.1">
    <property type="nucleotide sequence ID" value="NZ_AP014808.1"/>
</dbReference>
<feature type="coiled-coil region" evidence="1">
    <location>
        <begin position="188"/>
        <end position="343"/>
    </location>
</feature>
<dbReference type="AlphaFoldDB" id="A0A0D6A321"/>
<dbReference type="OrthoDB" id="9764467at2"/>
<reference evidence="4 5" key="1">
    <citation type="submission" date="2015-03" db="EMBL/GenBank/DDBJ databases">
        <title>Complete genome sequence of Lactobacillus acetotolerans NBRC 13120.</title>
        <authorList>
            <person name="Toh H."/>
            <person name="Morita H."/>
            <person name="Fujita N."/>
        </authorList>
    </citation>
    <scope>NUCLEOTIDE SEQUENCE [LARGE SCALE GENOMIC DNA]</scope>
    <source>
        <strain evidence="4 5">NBRC 13120</strain>
    </source>
</reference>
<dbReference type="Pfam" id="PF13514">
    <property type="entry name" value="AAA_27"/>
    <property type="match status" value="1"/>
</dbReference>
<dbReference type="STRING" id="1600.LBAT_0526"/>
<dbReference type="InterPro" id="IPR027417">
    <property type="entry name" value="P-loop_NTPase"/>
</dbReference>
<keyword evidence="1" id="KW-0175">Coiled coil</keyword>
<dbReference type="Proteomes" id="UP000035709">
    <property type="component" value="Chromosome"/>
</dbReference>
<evidence type="ECO:0000256" key="1">
    <source>
        <dbReference type="SAM" id="Coils"/>
    </source>
</evidence>
<dbReference type="PANTHER" id="PTHR41259">
    <property type="entry name" value="DOUBLE-STRAND BREAK REPAIR RAD50 ATPASE, PUTATIVE-RELATED"/>
    <property type="match status" value="1"/>
</dbReference>
<sequence length="834" mass="95568">MKLKKIKIVNFGQFSNLTFDLPSSRLNVFFGANEAGKSTVVAFIKQIMFGFYLRSNSSPFFEDYRPLAHVSPMGGSLFFEDTTGSNYELERLWAKGDKTKLGILTVKKDGQTVPQNLFFDQIKNIDGAFYADSFIFNQEMLNQVNSLNQADLLERIYYLGASDSNRLLDVRDDFAKDAGRLFKKTGKKPELNQLLKELKDKRANLADVELQFKKYEEFSSDLQNKGAQLKQKHAELVKLQKKQNKLATLQQELQSYKQLEVLENKKKPINFDSKNYQQAQMLIGQIQNLQKNISSLEQKIKHFSEISVGDADAKRVVQKKSELLQWQSEYKACMQRAEQIEDEEKQLLAITPDLQKVINLNPTQINDLRAEYQNLPKETASSKKANNNNLGKILLLTGGLLSVLGLILLFSSGAQGLIALIVGIIIFCAGFYKQKAEQKQRELFTKQINSDKERLLNFKKKYGLDPDNLDLNNLLNQLNQYRSKETAKNSNDKQMKEINSNMLGLARVIENLLNKSINHNFTDLLNAINEIESELDEKRQRAEQRENLKSNLIETKQNLKELELKLNTLLAQANVKTMDEYNDSYQMYLNQAKLDTQIDALKSSLEDHLDELQDLSKNPTTVKDREKQLDEKISSVEETVDDLQKRVAASQVQMNNLSDSTAMFEAKQDLANTETQFENVSKDYLADLFTSKWVGRALDLASNERFPKMLKSAKEYLQLLTSGRYTDIQIDKKITVTRFDGKERAVKYLSRGTAEQLYFALKLAFVEQVRKQINLPILIDDSFVNFDDKRVGLIDQLLKKISKYNQVLIFTAQSNLVDKLQVKTLTFTKGNQNV</sequence>
<name>A0A0D6A321_9LACO</name>